<dbReference type="eggNOG" id="COG4249">
    <property type="taxonomic scope" value="Bacteria"/>
</dbReference>
<accession>E1R806</accession>
<evidence type="ECO:0008006" key="5">
    <source>
        <dbReference type="Google" id="ProtNLM"/>
    </source>
</evidence>
<dbReference type="STRING" id="573413.Spirs_3775"/>
<dbReference type="KEGG" id="ssm:Spirs_3775"/>
<dbReference type="SUPFAM" id="SSF82171">
    <property type="entry name" value="DPP6 N-terminal domain-like"/>
    <property type="match status" value="1"/>
</dbReference>
<reference evidence="3 4" key="1">
    <citation type="journal article" date="2010" name="Stand. Genomic Sci.">
        <title>Complete genome sequence of Spirochaeta smaragdinae type strain (SEBR 4228).</title>
        <authorList>
            <person name="Mavromatis K."/>
            <person name="Yasawong M."/>
            <person name="Chertkov O."/>
            <person name="Lapidus A."/>
            <person name="Lucas S."/>
            <person name="Nolan M."/>
            <person name="Del Rio T.G."/>
            <person name="Tice H."/>
            <person name="Cheng J.F."/>
            <person name="Pitluck S."/>
            <person name="Liolios K."/>
            <person name="Ivanova N."/>
            <person name="Tapia R."/>
            <person name="Han C."/>
            <person name="Bruce D."/>
            <person name="Goodwin L."/>
            <person name="Pati A."/>
            <person name="Chen A."/>
            <person name="Palaniappan K."/>
            <person name="Land M."/>
            <person name="Hauser L."/>
            <person name="Chang Y.J."/>
            <person name="Jeffries C.D."/>
            <person name="Detter J.C."/>
            <person name="Rohde M."/>
            <person name="Brambilla E."/>
            <person name="Spring S."/>
            <person name="Goker M."/>
            <person name="Sikorski J."/>
            <person name="Woyke T."/>
            <person name="Bristow J."/>
            <person name="Eisen J.A."/>
            <person name="Markowitz V."/>
            <person name="Hugenholtz P."/>
            <person name="Klenk H.P."/>
            <person name="Kyrpides N.C."/>
        </authorList>
    </citation>
    <scope>NUCLEOTIDE SEQUENCE [LARGE SCALE GENOMIC DNA]</scope>
    <source>
        <strain evidence="4">DSM 11293 / JCM 15392 / SEBR 4228</strain>
    </source>
</reference>
<feature type="chain" id="PRO_5003150600" description="EF-hand domain-containing protein" evidence="2">
    <location>
        <begin position="25"/>
        <end position="889"/>
    </location>
</feature>
<proteinExistence type="predicted"/>
<sequence length="889" mass="97096">MKGSFYAHLLAASVIFSSVFVSIACTTAPIEVVQVQETPPASTRLPFVIQASHAAPVADGVSLPGGLFLTAGVGDGLLLLWDEDGRILRRIPSSGACAPLGSEGNFVYLTRNRRGLMAAKRVEGSDRLLFEAQSPIAFLGSSFGTLLPIVTGENDKKQLRLIDAIEGEVFETPLPPGLVPSSAPSFSVDGRSLLLPVGSSVLLFRLSFEGGYSLSSPSLLDFPPGDGPGRIVSGLWLGPDRFLLHDDRGKGVAWAIDTNLALHRLWCLDLDQGEAIRLETAGDRMVIYGGKRIKLYRFSTRDEKQVPRLYHTIRGRASTAFFSVSSGYLLFNLLGTSAEAEWGNLFLYDDDEGLYLDRLPGSLSPLLEAFLDGERRHVILRFPDRIEKRDFHGILVALLSEIPRDASALAREGNVWGSGADLSLSVDMQGLIRIEPQKPQCGAPVSLAVRGSEWVSFTDGGLFAGSRNADTMFGVAGREGVLLASQHADPLNRPDMHIGPTQEADAKALWAEIPPRVVIEAAENHRITDMKASESLSFSLLPGGAPIDRYQISVNGVPLYAGEGKKVERDSSLHFEEEIELFERVNKIEIRCTDIRGITSLPRCRYATVRKAKAGETYYVGFGISGAKGTLPSLRYAAKDASDLHIYFDNVVFDRSFAVTHRSYNNTQISPQSFQEAHRFLMNTSPDDTVVLFFSGPLSSSKDSDGRFLMAPEVSIPFQEFWRLLDAVPARRRLLLLDAVDVDGAPSFSDPVAGEAARFYSMACFPRTGAVILDANRREAAADAEEVAKVKNSLFAEALLQTLVSAESDRDKNGHIDGRELFRGVASRVEEWSLGNEAPVLFPGDFRVQLFLPMVTDFGTDVEALLRQSDEGRGIPPNNGKPSIMPWKF</sequence>
<name>E1R806_SEDSS</name>
<keyword evidence="4" id="KW-1185">Reference proteome</keyword>
<gene>
    <name evidence="3" type="ordered locus">Spirs_3775</name>
</gene>
<feature type="signal peptide" evidence="2">
    <location>
        <begin position="1"/>
        <end position="24"/>
    </location>
</feature>
<organism evidence="3 4">
    <name type="scientific">Sediminispirochaeta smaragdinae (strain DSM 11293 / JCM 15392 / SEBR 4228)</name>
    <name type="common">Spirochaeta smaragdinae</name>
    <dbReference type="NCBI Taxonomy" id="573413"/>
    <lineage>
        <taxon>Bacteria</taxon>
        <taxon>Pseudomonadati</taxon>
        <taxon>Spirochaetota</taxon>
        <taxon>Spirochaetia</taxon>
        <taxon>Spirochaetales</taxon>
        <taxon>Spirochaetaceae</taxon>
        <taxon>Sediminispirochaeta</taxon>
    </lineage>
</organism>
<dbReference type="PROSITE" id="PS00018">
    <property type="entry name" value="EF_HAND_1"/>
    <property type="match status" value="1"/>
</dbReference>
<protein>
    <recommendedName>
        <fullName evidence="5">EF-hand domain-containing protein</fullName>
    </recommendedName>
</protein>
<dbReference type="Proteomes" id="UP000002318">
    <property type="component" value="Chromosome"/>
</dbReference>
<feature type="region of interest" description="Disordered" evidence="1">
    <location>
        <begin position="870"/>
        <end position="889"/>
    </location>
</feature>
<evidence type="ECO:0000313" key="4">
    <source>
        <dbReference type="Proteomes" id="UP000002318"/>
    </source>
</evidence>
<keyword evidence="2" id="KW-0732">Signal</keyword>
<dbReference type="EMBL" id="CP002116">
    <property type="protein sequence ID" value="ADK82861.1"/>
    <property type="molecule type" value="Genomic_DNA"/>
</dbReference>
<dbReference type="HOGENOM" id="CLU_324628_0_0_12"/>
<dbReference type="OrthoDB" id="1492850at2"/>
<evidence type="ECO:0000256" key="1">
    <source>
        <dbReference type="SAM" id="MobiDB-lite"/>
    </source>
</evidence>
<dbReference type="AlphaFoldDB" id="E1R806"/>
<evidence type="ECO:0000256" key="2">
    <source>
        <dbReference type="SAM" id="SignalP"/>
    </source>
</evidence>
<dbReference type="InterPro" id="IPR018247">
    <property type="entry name" value="EF_Hand_1_Ca_BS"/>
</dbReference>
<evidence type="ECO:0000313" key="3">
    <source>
        <dbReference type="EMBL" id="ADK82861.1"/>
    </source>
</evidence>
<dbReference type="PROSITE" id="PS51257">
    <property type="entry name" value="PROKAR_LIPOPROTEIN"/>
    <property type="match status" value="1"/>
</dbReference>
<dbReference type="RefSeq" id="WP_013256320.1">
    <property type="nucleotide sequence ID" value="NC_014364.1"/>
</dbReference>